<proteinExistence type="predicted"/>
<dbReference type="OrthoDB" id="6592844at2"/>
<protein>
    <submittedName>
        <fullName evidence="1">Uncharacterized protein</fullName>
    </submittedName>
</protein>
<dbReference type="Pfam" id="PF10076">
    <property type="entry name" value="Phage_Mu_Gp48"/>
    <property type="match status" value="1"/>
</dbReference>
<dbReference type="InterPro" id="IPR013320">
    <property type="entry name" value="ConA-like_dom_sf"/>
</dbReference>
<dbReference type="RefSeq" id="WP_101269856.1">
    <property type="nucleotide sequence ID" value="NZ_NWTK01000015.1"/>
</dbReference>
<dbReference type="AlphaFoldDB" id="A0A2N3KJS6"/>
<gene>
    <name evidence="1" type="ORF">COO20_20170</name>
</gene>
<dbReference type="SUPFAM" id="SSF49899">
    <property type="entry name" value="Concanavalin A-like lectins/glucanases"/>
    <property type="match status" value="1"/>
</dbReference>
<dbReference type="EMBL" id="NWTK01000015">
    <property type="protein sequence ID" value="PKR50756.1"/>
    <property type="molecule type" value="Genomic_DNA"/>
</dbReference>
<reference evidence="1 2" key="1">
    <citation type="submission" date="2017-09" db="EMBL/GenBank/DDBJ databases">
        <title>Biodiversity and function of Thalassospira species in the particle-attached aromatic-hydrocarbon-degrading consortia from the surface seawater of the South China Sea.</title>
        <authorList>
            <person name="Dong C."/>
            <person name="Liu R."/>
            <person name="Shao Z."/>
        </authorList>
    </citation>
    <scope>NUCLEOTIDE SEQUENCE [LARGE SCALE GENOMIC DNA]</scope>
    <source>
        <strain evidence="1 2">CSC1P2</strain>
    </source>
</reference>
<accession>A0A2N3KJS6</accession>
<name>A0A2N3KJS6_9PROT</name>
<evidence type="ECO:0000313" key="2">
    <source>
        <dbReference type="Proteomes" id="UP000233597"/>
    </source>
</evidence>
<sequence length="582" mass="62677">MTDYDDRLEAYAETAASALPPGAFWQGFRDYDGTGRDLLRAKAQTWLDVDLAAERLIAESQPARASEMLVDHETQVGLPDCCFQTLNVNIEDRRTAVLTRYRAQGGQSPEYFIDLAKSLGYDVSITESRPFVCGLSEIGGDSSGAAPVARFDTIGADRFSWKVVVPEPRVTWFRCGSGVLGQDALATINRADDLECLLTRYQPAQQDLTVSYRGIPEPIIDIDLRNGLPAGWQFSRAGTATYIDAAGLPALASIDEIRIKHDPSSLRTVGATIEGPQTNSVRRTNGFSFPWYSAGGTPLVVDHSTLGSVVIQHVSGGNLDVDNTQGASGDLITVSGYVHRDSPSFSMFFNSFAKSAGFSFSTGSPGFNFRILEDYGDVRRVAVTFMRGDGSMRLRANDGCIGGGFQTEVGAFATSLIPTGGGPVTRSLDNLKIPLSSVVGWQAGASFESTVSGWTAEGIGSTGQCLFAIDDGSNNNSIVLQRWYTDNKFYLTIGNGGIFTNVSVSAPIIGKHHLEVTVHIETNNFWFSMSVDDGTPVTYGPNASTTIPAGLTTIFLGGRSDGLRAWFGEIEKFKLRFLSTPA</sequence>
<comment type="caution">
    <text evidence="1">The sequence shown here is derived from an EMBL/GenBank/DDBJ whole genome shotgun (WGS) entry which is preliminary data.</text>
</comment>
<evidence type="ECO:0000313" key="1">
    <source>
        <dbReference type="EMBL" id="PKR50756.1"/>
    </source>
</evidence>
<dbReference type="InterPro" id="IPR018755">
    <property type="entry name" value="Phage_Mu_Gp48"/>
</dbReference>
<organism evidence="1 2">
    <name type="scientific">Thalassospira marina</name>
    <dbReference type="NCBI Taxonomy" id="2048283"/>
    <lineage>
        <taxon>Bacteria</taxon>
        <taxon>Pseudomonadati</taxon>
        <taxon>Pseudomonadota</taxon>
        <taxon>Alphaproteobacteria</taxon>
        <taxon>Rhodospirillales</taxon>
        <taxon>Thalassospiraceae</taxon>
        <taxon>Thalassospira</taxon>
    </lineage>
</organism>
<dbReference type="Proteomes" id="UP000233597">
    <property type="component" value="Unassembled WGS sequence"/>
</dbReference>